<name>A0A926RY17_9BACI</name>
<dbReference type="AlphaFoldDB" id="A0A926RY17"/>
<gene>
    <name evidence="1" type="ORF">IC621_15140</name>
</gene>
<accession>A0A926RY17</accession>
<evidence type="ECO:0000313" key="1">
    <source>
        <dbReference type="EMBL" id="MBD1381571.1"/>
    </source>
</evidence>
<evidence type="ECO:0000313" key="2">
    <source>
        <dbReference type="Proteomes" id="UP000626844"/>
    </source>
</evidence>
<dbReference type="RefSeq" id="WP_191159156.1">
    <property type="nucleotide sequence ID" value="NZ_JACXAI010000019.1"/>
</dbReference>
<protein>
    <submittedName>
        <fullName evidence="1">Uncharacterized protein</fullName>
    </submittedName>
</protein>
<reference evidence="1" key="1">
    <citation type="submission" date="2020-09" db="EMBL/GenBank/DDBJ databases">
        <title>A novel bacterium of genus Bacillus, isolated from South China Sea.</title>
        <authorList>
            <person name="Huang H."/>
            <person name="Mo K."/>
            <person name="Hu Y."/>
        </authorList>
    </citation>
    <scope>NUCLEOTIDE SEQUENCE</scope>
    <source>
        <strain evidence="1">IB182487</strain>
    </source>
</reference>
<sequence>MAETGYIKVVRKKELYGMFRSYEILLNEELAGKLPRGKELVLEVPAGTHTLQNKMDWIVTDPLKVEVSAGETAVFQVGGKVKGIADQDIHMIRLEE</sequence>
<comment type="caution">
    <text evidence="1">The sequence shown here is derived from an EMBL/GenBank/DDBJ whole genome shotgun (WGS) entry which is preliminary data.</text>
</comment>
<dbReference type="EMBL" id="JACXAI010000019">
    <property type="protein sequence ID" value="MBD1381571.1"/>
    <property type="molecule type" value="Genomic_DNA"/>
</dbReference>
<dbReference type="Proteomes" id="UP000626844">
    <property type="component" value="Unassembled WGS sequence"/>
</dbReference>
<keyword evidence="2" id="KW-1185">Reference proteome</keyword>
<proteinExistence type="predicted"/>
<organism evidence="1 2">
    <name type="scientific">Metabacillus arenae</name>
    <dbReference type="NCBI Taxonomy" id="2771434"/>
    <lineage>
        <taxon>Bacteria</taxon>
        <taxon>Bacillati</taxon>
        <taxon>Bacillota</taxon>
        <taxon>Bacilli</taxon>
        <taxon>Bacillales</taxon>
        <taxon>Bacillaceae</taxon>
        <taxon>Metabacillus</taxon>
    </lineage>
</organism>